<dbReference type="PANTHER" id="PTHR42643">
    <property type="entry name" value="IONOTROPIC RECEPTOR 20A-RELATED"/>
    <property type="match status" value="1"/>
</dbReference>
<keyword evidence="9" id="KW-0325">Glycoprotein</keyword>
<dbReference type="InterPro" id="IPR052192">
    <property type="entry name" value="Insect_Ionotropic_Sensory_Rcpt"/>
</dbReference>
<keyword evidence="8" id="KW-0675">Receptor</keyword>
<evidence type="ECO:0000256" key="9">
    <source>
        <dbReference type="ARBA" id="ARBA00023180"/>
    </source>
</evidence>
<dbReference type="Gene3D" id="1.10.287.70">
    <property type="match status" value="1"/>
</dbReference>
<comment type="subcellular location">
    <subcellularLocation>
        <location evidence="1">Cell membrane</location>
        <topology evidence="1">Multi-pass membrane protein</topology>
    </subcellularLocation>
</comment>
<evidence type="ECO:0000256" key="2">
    <source>
        <dbReference type="ARBA" id="ARBA00022448"/>
    </source>
</evidence>
<protein>
    <recommendedName>
        <fullName evidence="14">Ionotropic glutamate receptor L-glutamate and glycine-binding domain-containing protein</fullName>
    </recommendedName>
</protein>
<keyword evidence="10" id="KW-1071">Ligand-gated ion channel</keyword>
<keyword evidence="13" id="KW-0732">Signal</keyword>
<dbReference type="VEuPathDB" id="VectorBase:AMIN005186"/>
<dbReference type="SMART" id="SM00918">
    <property type="entry name" value="Lig_chan-Glu_bd"/>
    <property type="match status" value="1"/>
</dbReference>
<keyword evidence="16" id="KW-1185">Reference proteome</keyword>
<dbReference type="Pfam" id="PF24061">
    <property type="entry name" value="LBD_receptor"/>
    <property type="match status" value="1"/>
</dbReference>
<evidence type="ECO:0000256" key="8">
    <source>
        <dbReference type="ARBA" id="ARBA00023170"/>
    </source>
</evidence>
<dbReference type="AlphaFoldDB" id="A0A182W4C3"/>
<reference evidence="16" key="1">
    <citation type="submission" date="2013-03" db="EMBL/GenBank/DDBJ databases">
        <title>The Genome Sequence of Anopheles minimus MINIMUS1.</title>
        <authorList>
            <consortium name="The Broad Institute Genomics Platform"/>
            <person name="Neafsey D.E."/>
            <person name="Walton C."/>
            <person name="Walker B."/>
            <person name="Young S.K."/>
            <person name="Zeng Q."/>
            <person name="Gargeya S."/>
            <person name="Fitzgerald M."/>
            <person name="Haas B."/>
            <person name="Abouelleil A."/>
            <person name="Allen A.W."/>
            <person name="Alvarado L."/>
            <person name="Arachchi H.M."/>
            <person name="Berlin A.M."/>
            <person name="Chapman S.B."/>
            <person name="Gainer-Dewar J."/>
            <person name="Goldberg J."/>
            <person name="Griggs A."/>
            <person name="Gujja S."/>
            <person name="Hansen M."/>
            <person name="Howarth C."/>
            <person name="Imamovic A."/>
            <person name="Ireland A."/>
            <person name="Larimer J."/>
            <person name="McCowan C."/>
            <person name="Murphy C."/>
            <person name="Pearson M."/>
            <person name="Poon T.W."/>
            <person name="Priest M."/>
            <person name="Roberts A."/>
            <person name="Saif S."/>
            <person name="Shea T."/>
            <person name="Sisk P."/>
            <person name="Sykes S."/>
            <person name="Wortman J."/>
            <person name="Nusbaum C."/>
            <person name="Birren B."/>
        </authorList>
    </citation>
    <scope>NUCLEOTIDE SEQUENCE [LARGE SCALE GENOMIC DNA]</scope>
    <source>
        <strain evidence="16">MINIMUS1</strain>
    </source>
</reference>
<evidence type="ECO:0000313" key="16">
    <source>
        <dbReference type="Proteomes" id="UP000075920"/>
    </source>
</evidence>
<evidence type="ECO:0000256" key="11">
    <source>
        <dbReference type="ARBA" id="ARBA00023303"/>
    </source>
</evidence>
<evidence type="ECO:0000256" key="6">
    <source>
        <dbReference type="ARBA" id="ARBA00023065"/>
    </source>
</evidence>
<keyword evidence="5 12" id="KW-1133">Transmembrane helix</keyword>
<dbReference type="InterPro" id="IPR056198">
    <property type="entry name" value="LBD_receptor"/>
</dbReference>
<feature type="transmembrane region" description="Helical" evidence="12">
    <location>
        <begin position="604"/>
        <end position="624"/>
    </location>
</feature>
<reference evidence="15" key="2">
    <citation type="submission" date="2020-05" db="UniProtKB">
        <authorList>
            <consortium name="EnsemblMetazoa"/>
        </authorList>
    </citation>
    <scope>IDENTIFICATION</scope>
    <source>
        <strain evidence="15">MINIMUS1</strain>
    </source>
</reference>
<keyword evidence="2" id="KW-0813">Transport</keyword>
<dbReference type="PANTHER" id="PTHR42643:SF30">
    <property type="entry name" value="IONOTROPIC RECEPTOR 40A-RELATED"/>
    <property type="match status" value="1"/>
</dbReference>
<evidence type="ECO:0000256" key="7">
    <source>
        <dbReference type="ARBA" id="ARBA00023136"/>
    </source>
</evidence>
<feature type="domain" description="Ionotropic glutamate receptor L-glutamate and glycine-binding" evidence="14">
    <location>
        <begin position="246"/>
        <end position="315"/>
    </location>
</feature>
<evidence type="ECO:0000259" key="14">
    <source>
        <dbReference type="SMART" id="SM00918"/>
    </source>
</evidence>
<evidence type="ECO:0000256" key="12">
    <source>
        <dbReference type="SAM" id="Phobius"/>
    </source>
</evidence>
<keyword evidence="6" id="KW-0406">Ion transport</keyword>
<proteinExistence type="predicted"/>
<evidence type="ECO:0000313" key="15">
    <source>
        <dbReference type="EnsemblMetazoa" id="AMIN005186-PA"/>
    </source>
</evidence>
<sequence length="648" mass="74264">MLAHHNRRLVLLLLATLGTNRFVTAQQRSIDRWVSCIGEIVHQNAATVKHELNVYTLSDSTTGYRFTSDLLDQLIPSLVADDRDPKASLFAFNLARYERTVDYNQRNLVLILMDDLQQFHQHLPPLIAKNVEHRGYFLLLIIPREDADETANRSLNNAQQLATLFRQLWQVRIHNVVLAIGYNASRRIDLHVYDPYGPGCCGCSRPKLLTQCRAGKLMNGSIALYDRFERNLYGCQLKIACFERAPFMQFINNSEESHDRVIENQRLAGIEGNLVDLLARQLNFTVTVVQPTDGRSWGRIYPNGTSNGALGLLLNGTVHLTVGGYFPYPRLLSNTTQSHNYYMTDLVLAVPEALATVSPLEQLLKPFHLTIWLLLALELVLGFAALRPCSVTLHFWRAFIGESLPDAAKPNRTPTRFVLLLWIIHSTLLRESYKGSLVGFLTQATPLNDIHNLAALVQAGYRFAMTETIYHKVFDESQHRFDDGRVQLIKSADGPTLLEQTIRTGERLAFAYTREEIIKFNERNRTDLNYRTSDEKLLTFHFAMYFKRSSPIAATFDWYIRRVQATGFITRWHHENLDLRFERPTLSVNGHAEVLQVRHLLGSYLLLMAGLLLATVVFTLELMYNRLTRPLSASHRYPYLHELIQYPQ</sequence>
<dbReference type="Gene3D" id="3.40.190.10">
    <property type="entry name" value="Periplasmic binding protein-like II"/>
    <property type="match status" value="1"/>
</dbReference>
<evidence type="ECO:0000256" key="5">
    <source>
        <dbReference type="ARBA" id="ARBA00022989"/>
    </source>
</evidence>
<evidence type="ECO:0000256" key="4">
    <source>
        <dbReference type="ARBA" id="ARBA00022692"/>
    </source>
</evidence>
<evidence type="ECO:0000256" key="13">
    <source>
        <dbReference type="SAM" id="SignalP"/>
    </source>
</evidence>
<dbReference type="STRING" id="112268.A0A182W4C3"/>
<keyword evidence="3" id="KW-1003">Cell membrane</keyword>
<dbReference type="SUPFAM" id="SSF53850">
    <property type="entry name" value="Periplasmic binding protein-like II"/>
    <property type="match status" value="1"/>
</dbReference>
<accession>A0A182W4C3</accession>
<dbReference type="GO" id="GO:0015276">
    <property type="term" value="F:ligand-gated monoatomic ion channel activity"/>
    <property type="evidence" value="ECO:0007669"/>
    <property type="project" value="InterPro"/>
</dbReference>
<organism evidence="15 16">
    <name type="scientific">Anopheles minimus</name>
    <dbReference type="NCBI Taxonomy" id="112268"/>
    <lineage>
        <taxon>Eukaryota</taxon>
        <taxon>Metazoa</taxon>
        <taxon>Ecdysozoa</taxon>
        <taxon>Arthropoda</taxon>
        <taxon>Hexapoda</taxon>
        <taxon>Insecta</taxon>
        <taxon>Pterygota</taxon>
        <taxon>Neoptera</taxon>
        <taxon>Endopterygota</taxon>
        <taxon>Diptera</taxon>
        <taxon>Nematocera</taxon>
        <taxon>Culicoidea</taxon>
        <taxon>Culicidae</taxon>
        <taxon>Anophelinae</taxon>
        <taxon>Anopheles</taxon>
    </lineage>
</organism>
<feature type="signal peptide" evidence="13">
    <location>
        <begin position="1"/>
        <end position="25"/>
    </location>
</feature>
<dbReference type="EnsemblMetazoa" id="AMIN005186-RA">
    <property type="protein sequence ID" value="AMIN005186-PA"/>
    <property type="gene ID" value="AMIN005186"/>
</dbReference>
<keyword evidence="4 12" id="KW-0812">Transmembrane</keyword>
<keyword evidence="7 12" id="KW-0472">Membrane</keyword>
<dbReference type="Proteomes" id="UP000075920">
    <property type="component" value="Unassembled WGS sequence"/>
</dbReference>
<dbReference type="GO" id="GO:0005886">
    <property type="term" value="C:plasma membrane"/>
    <property type="evidence" value="ECO:0007669"/>
    <property type="project" value="UniProtKB-SubCell"/>
</dbReference>
<feature type="chain" id="PRO_5008140717" description="Ionotropic glutamate receptor L-glutamate and glycine-binding domain-containing protein" evidence="13">
    <location>
        <begin position="26"/>
        <end position="648"/>
    </location>
</feature>
<dbReference type="InterPro" id="IPR019594">
    <property type="entry name" value="Glu/Gly-bd"/>
</dbReference>
<keyword evidence="11" id="KW-0407">Ion channel</keyword>
<name>A0A182W4C3_9DIPT</name>
<evidence type="ECO:0000256" key="10">
    <source>
        <dbReference type="ARBA" id="ARBA00023286"/>
    </source>
</evidence>
<evidence type="ECO:0000256" key="1">
    <source>
        <dbReference type="ARBA" id="ARBA00004651"/>
    </source>
</evidence>
<evidence type="ECO:0000256" key="3">
    <source>
        <dbReference type="ARBA" id="ARBA00022475"/>
    </source>
</evidence>